<evidence type="ECO:0000256" key="1">
    <source>
        <dbReference type="ARBA" id="ARBA00004141"/>
    </source>
</evidence>
<evidence type="ECO:0000313" key="6">
    <source>
        <dbReference type="EMBL" id="GBP08108.1"/>
    </source>
</evidence>
<feature type="transmembrane region" description="Helical" evidence="5">
    <location>
        <begin position="168"/>
        <end position="190"/>
    </location>
</feature>
<keyword evidence="4 5" id="KW-0472">Membrane</keyword>
<accession>A0A4C1T3T4</accession>
<evidence type="ECO:0000313" key="7">
    <source>
        <dbReference type="Proteomes" id="UP000299102"/>
    </source>
</evidence>
<dbReference type="AlphaFoldDB" id="A0A4C1T3T4"/>
<evidence type="ECO:0000256" key="5">
    <source>
        <dbReference type="SAM" id="Phobius"/>
    </source>
</evidence>
<comment type="caution">
    <text evidence="6">The sequence shown here is derived from an EMBL/GenBank/DDBJ whole genome shotgun (WGS) entry which is preliminary data.</text>
</comment>
<dbReference type="STRING" id="151549.A0A4C1T3T4"/>
<dbReference type="GO" id="GO:0016020">
    <property type="term" value="C:membrane"/>
    <property type="evidence" value="ECO:0007669"/>
    <property type="project" value="UniProtKB-SubCell"/>
</dbReference>
<feature type="transmembrane region" description="Helical" evidence="5">
    <location>
        <begin position="196"/>
        <end position="215"/>
    </location>
</feature>
<name>A0A4C1T3T4_EUMVA</name>
<dbReference type="PANTHER" id="PTHR23507">
    <property type="entry name" value="ZGC:174356"/>
    <property type="match status" value="1"/>
</dbReference>
<evidence type="ECO:0000256" key="4">
    <source>
        <dbReference type="ARBA" id="ARBA00023136"/>
    </source>
</evidence>
<feature type="transmembrane region" description="Helical" evidence="5">
    <location>
        <begin position="63"/>
        <end position="87"/>
    </location>
</feature>
<protein>
    <submittedName>
        <fullName evidence="6">Uncharacterized protein</fullName>
    </submittedName>
</protein>
<feature type="transmembrane region" description="Helical" evidence="5">
    <location>
        <begin position="257"/>
        <end position="280"/>
    </location>
</feature>
<reference evidence="6 7" key="1">
    <citation type="journal article" date="2019" name="Commun. Biol.">
        <title>The bagworm genome reveals a unique fibroin gene that provides high tensile strength.</title>
        <authorList>
            <person name="Kono N."/>
            <person name="Nakamura H."/>
            <person name="Ohtoshi R."/>
            <person name="Tomita M."/>
            <person name="Numata K."/>
            <person name="Arakawa K."/>
        </authorList>
    </citation>
    <scope>NUCLEOTIDE SEQUENCE [LARGE SCALE GENOMIC DNA]</scope>
</reference>
<dbReference type="OrthoDB" id="3026777at2759"/>
<keyword evidence="7" id="KW-1185">Reference proteome</keyword>
<dbReference type="GO" id="GO:0022857">
    <property type="term" value="F:transmembrane transporter activity"/>
    <property type="evidence" value="ECO:0007669"/>
    <property type="project" value="TreeGrafter"/>
</dbReference>
<proteinExistence type="predicted"/>
<evidence type="ECO:0000256" key="3">
    <source>
        <dbReference type="ARBA" id="ARBA00022989"/>
    </source>
</evidence>
<keyword evidence="2 5" id="KW-0812">Transmembrane</keyword>
<gene>
    <name evidence="6" type="ORF">EVAR_2907_1</name>
</gene>
<evidence type="ECO:0000256" key="2">
    <source>
        <dbReference type="ARBA" id="ARBA00022692"/>
    </source>
</evidence>
<sequence>MPPADTAVQFHNPVSIFRRAFARINESPKSCCAFLRDFFDLRYVRETVLVAFKQGPNNRRLRVVMLLIVLCVVIGPIYGEMAVMYLFTRFRFNWNEVDFSVFFDLRHVHFISRLLIPLQKTQVSSLTQRKIRLYKMYFNTKVLLKNFIRPIKDDNVQMTPLAGGWCPWAALTIYFPMACTLFSVGVFSHIMKFDDAIIGVISCTSKILSGFMYAFAVTTWQIYIGKVNSLFGVAEAMMPLVYAPMYTTVYTATIKTFPGAFFLLGGGLTVPAVLIFMWLYMANKRQYKEETTNADVKEIEANNQVLTNKNGIVNKAFETDEKEQKNKTENISNQNAAEINDNAAQAQIEMGITESMLCTSKL</sequence>
<dbReference type="PANTHER" id="PTHR23507:SF1">
    <property type="entry name" value="FI18259P1-RELATED"/>
    <property type="match status" value="1"/>
</dbReference>
<keyword evidence="3 5" id="KW-1133">Transmembrane helix</keyword>
<organism evidence="6 7">
    <name type="scientific">Eumeta variegata</name>
    <name type="common">Bagworm moth</name>
    <name type="synonym">Eumeta japonica</name>
    <dbReference type="NCBI Taxonomy" id="151549"/>
    <lineage>
        <taxon>Eukaryota</taxon>
        <taxon>Metazoa</taxon>
        <taxon>Ecdysozoa</taxon>
        <taxon>Arthropoda</taxon>
        <taxon>Hexapoda</taxon>
        <taxon>Insecta</taxon>
        <taxon>Pterygota</taxon>
        <taxon>Neoptera</taxon>
        <taxon>Endopterygota</taxon>
        <taxon>Lepidoptera</taxon>
        <taxon>Glossata</taxon>
        <taxon>Ditrysia</taxon>
        <taxon>Tineoidea</taxon>
        <taxon>Psychidae</taxon>
        <taxon>Oiketicinae</taxon>
        <taxon>Eumeta</taxon>
    </lineage>
</organism>
<dbReference type="EMBL" id="BGZK01000029">
    <property type="protein sequence ID" value="GBP08108.1"/>
    <property type="molecule type" value="Genomic_DNA"/>
</dbReference>
<comment type="subcellular location">
    <subcellularLocation>
        <location evidence="1">Membrane</location>
        <topology evidence="1">Multi-pass membrane protein</topology>
    </subcellularLocation>
</comment>
<dbReference type="Proteomes" id="UP000299102">
    <property type="component" value="Unassembled WGS sequence"/>
</dbReference>